<evidence type="ECO:0000313" key="3">
    <source>
        <dbReference type="Proteomes" id="UP001188597"/>
    </source>
</evidence>
<keyword evidence="3" id="KW-1185">Reference proteome</keyword>
<name>A0AA88XA46_9ASTE</name>
<sequence>METKRSFGLIMLLLFLLASRTCMALDLSFLTPFHYGFYTLNACKHMWFDLLQKRLLVRWAWRQGPASRKVMGSRGGMKVSAMAGAGVSANAASALALVDD</sequence>
<evidence type="ECO:0000313" key="2">
    <source>
        <dbReference type="EMBL" id="KAK3042663.1"/>
    </source>
</evidence>
<protein>
    <submittedName>
        <fullName evidence="2">Uncharacterized protein</fullName>
    </submittedName>
</protein>
<gene>
    <name evidence="2" type="ORF">RJ639_000915</name>
</gene>
<feature type="signal peptide" evidence="1">
    <location>
        <begin position="1"/>
        <end position="24"/>
    </location>
</feature>
<feature type="chain" id="PRO_5041704483" evidence="1">
    <location>
        <begin position="25"/>
        <end position="100"/>
    </location>
</feature>
<reference evidence="2" key="1">
    <citation type="submission" date="2022-12" db="EMBL/GenBank/DDBJ databases">
        <title>Draft genome assemblies for two species of Escallonia (Escalloniales).</title>
        <authorList>
            <person name="Chanderbali A."/>
            <person name="Dervinis C."/>
            <person name="Anghel I."/>
            <person name="Soltis D."/>
            <person name="Soltis P."/>
            <person name="Zapata F."/>
        </authorList>
    </citation>
    <scope>NUCLEOTIDE SEQUENCE</scope>
    <source>
        <strain evidence="2">UCBG64.0493</strain>
        <tissue evidence="2">Leaf</tissue>
    </source>
</reference>
<keyword evidence="1" id="KW-0732">Signal</keyword>
<proteinExistence type="predicted"/>
<accession>A0AA88XA46</accession>
<dbReference type="AlphaFoldDB" id="A0AA88XA46"/>
<evidence type="ECO:0000256" key="1">
    <source>
        <dbReference type="SAM" id="SignalP"/>
    </source>
</evidence>
<comment type="caution">
    <text evidence="2">The sequence shown here is derived from an EMBL/GenBank/DDBJ whole genome shotgun (WGS) entry which is preliminary data.</text>
</comment>
<organism evidence="2 3">
    <name type="scientific">Escallonia herrerae</name>
    <dbReference type="NCBI Taxonomy" id="1293975"/>
    <lineage>
        <taxon>Eukaryota</taxon>
        <taxon>Viridiplantae</taxon>
        <taxon>Streptophyta</taxon>
        <taxon>Embryophyta</taxon>
        <taxon>Tracheophyta</taxon>
        <taxon>Spermatophyta</taxon>
        <taxon>Magnoliopsida</taxon>
        <taxon>eudicotyledons</taxon>
        <taxon>Gunneridae</taxon>
        <taxon>Pentapetalae</taxon>
        <taxon>asterids</taxon>
        <taxon>campanulids</taxon>
        <taxon>Escalloniales</taxon>
        <taxon>Escalloniaceae</taxon>
        <taxon>Escallonia</taxon>
    </lineage>
</organism>
<dbReference type="EMBL" id="JAVXUP010000017">
    <property type="protein sequence ID" value="KAK3042663.1"/>
    <property type="molecule type" value="Genomic_DNA"/>
</dbReference>
<dbReference type="Proteomes" id="UP001188597">
    <property type="component" value="Unassembled WGS sequence"/>
</dbReference>